<dbReference type="Gramene" id="OE9A063466T1">
    <property type="protein sequence ID" value="OE9A063466C1"/>
    <property type="gene ID" value="OE9A063466"/>
</dbReference>
<sequence>MQSTNILSSYCTIAIAAVIANHQVPQIVEETLQIDKTPQLGIWYRLPRGEGSTMLDWYRSSQLLPLCAHEVEPQGTALWLNCSDRCNGCASTHRGPAVMPTMLFRVAPQ</sequence>
<gene>
    <name evidence="1" type="ORF">OLEA9_A063466</name>
</gene>
<comment type="caution">
    <text evidence="1">The sequence shown here is derived from an EMBL/GenBank/DDBJ whole genome shotgun (WGS) entry which is preliminary data.</text>
</comment>
<keyword evidence="2" id="KW-1185">Reference proteome</keyword>
<name>A0A8S0V1X6_OLEEU</name>
<reference evidence="1 2" key="1">
    <citation type="submission" date="2019-12" db="EMBL/GenBank/DDBJ databases">
        <authorList>
            <person name="Alioto T."/>
            <person name="Alioto T."/>
            <person name="Gomez Garrido J."/>
        </authorList>
    </citation>
    <scope>NUCLEOTIDE SEQUENCE [LARGE SCALE GENOMIC DNA]</scope>
</reference>
<accession>A0A8S0V1X6</accession>
<dbReference type="Proteomes" id="UP000594638">
    <property type="component" value="Unassembled WGS sequence"/>
</dbReference>
<dbReference type="AlphaFoldDB" id="A0A8S0V1X6"/>
<dbReference type="EMBL" id="CACTIH010009120">
    <property type="protein sequence ID" value="CAA3024909.1"/>
    <property type="molecule type" value="Genomic_DNA"/>
</dbReference>
<protein>
    <submittedName>
        <fullName evidence="1">Uncharacterized protein</fullName>
    </submittedName>
</protein>
<organism evidence="1 2">
    <name type="scientific">Olea europaea subsp. europaea</name>
    <dbReference type="NCBI Taxonomy" id="158383"/>
    <lineage>
        <taxon>Eukaryota</taxon>
        <taxon>Viridiplantae</taxon>
        <taxon>Streptophyta</taxon>
        <taxon>Embryophyta</taxon>
        <taxon>Tracheophyta</taxon>
        <taxon>Spermatophyta</taxon>
        <taxon>Magnoliopsida</taxon>
        <taxon>eudicotyledons</taxon>
        <taxon>Gunneridae</taxon>
        <taxon>Pentapetalae</taxon>
        <taxon>asterids</taxon>
        <taxon>lamiids</taxon>
        <taxon>Lamiales</taxon>
        <taxon>Oleaceae</taxon>
        <taxon>Oleeae</taxon>
        <taxon>Olea</taxon>
    </lineage>
</organism>
<evidence type="ECO:0000313" key="2">
    <source>
        <dbReference type="Proteomes" id="UP000594638"/>
    </source>
</evidence>
<proteinExistence type="predicted"/>
<evidence type="ECO:0000313" key="1">
    <source>
        <dbReference type="EMBL" id="CAA3024909.1"/>
    </source>
</evidence>